<evidence type="ECO:0000256" key="1">
    <source>
        <dbReference type="SAM" id="Phobius"/>
    </source>
</evidence>
<keyword evidence="3" id="KW-1185">Reference proteome</keyword>
<dbReference type="Proteomes" id="UP000197208">
    <property type="component" value="Unassembled WGS sequence"/>
</dbReference>
<name>A0A246BGM5_9DEIO</name>
<gene>
    <name evidence="2" type="ORF">CBQ26_15870</name>
</gene>
<feature type="transmembrane region" description="Helical" evidence="1">
    <location>
        <begin position="39"/>
        <end position="56"/>
    </location>
</feature>
<reference evidence="2 3" key="1">
    <citation type="submission" date="2017-05" db="EMBL/GenBank/DDBJ databases">
        <title>De novo genome assembly of Deniococcus indicus strain DR1.</title>
        <authorList>
            <person name="Chauhan D."/>
            <person name="Yennamalli R.M."/>
            <person name="Priyadarshini R."/>
        </authorList>
    </citation>
    <scope>NUCLEOTIDE SEQUENCE [LARGE SCALE GENOMIC DNA]</scope>
    <source>
        <strain evidence="2 3">DR1</strain>
    </source>
</reference>
<keyword evidence="1" id="KW-0472">Membrane</keyword>
<dbReference type="AlphaFoldDB" id="A0A246BGM5"/>
<protein>
    <submittedName>
        <fullName evidence="2">Uncharacterized protein</fullName>
    </submittedName>
</protein>
<proteinExistence type="predicted"/>
<sequence length="109" mass="11704">MTPHQLTLLVTGALLTVLLGLGLSLQLGWRGVRRRVHHLLFFLVSAGTLLAAALAWRDGARAWALLPALALLLSMPRTRPGRADHWQRALLGAAAFLCGALVAWGVPGR</sequence>
<evidence type="ECO:0000313" key="2">
    <source>
        <dbReference type="EMBL" id="OWL94334.1"/>
    </source>
</evidence>
<keyword evidence="1" id="KW-1133">Transmembrane helix</keyword>
<feature type="transmembrane region" description="Helical" evidence="1">
    <location>
        <begin position="90"/>
        <end position="107"/>
    </location>
</feature>
<feature type="transmembrane region" description="Helical" evidence="1">
    <location>
        <begin position="6"/>
        <end position="27"/>
    </location>
</feature>
<keyword evidence="1" id="KW-0812">Transmembrane</keyword>
<evidence type="ECO:0000313" key="3">
    <source>
        <dbReference type="Proteomes" id="UP000197208"/>
    </source>
</evidence>
<dbReference type="RefSeq" id="WP_088249615.1">
    <property type="nucleotide sequence ID" value="NZ_BNAM01000001.1"/>
</dbReference>
<accession>A0A246BGM5</accession>
<organism evidence="2 3">
    <name type="scientific">Deinococcus indicus</name>
    <dbReference type="NCBI Taxonomy" id="223556"/>
    <lineage>
        <taxon>Bacteria</taxon>
        <taxon>Thermotogati</taxon>
        <taxon>Deinococcota</taxon>
        <taxon>Deinococci</taxon>
        <taxon>Deinococcales</taxon>
        <taxon>Deinococcaceae</taxon>
        <taxon>Deinococcus</taxon>
    </lineage>
</organism>
<comment type="caution">
    <text evidence="2">The sequence shown here is derived from an EMBL/GenBank/DDBJ whole genome shotgun (WGS) entry which is preliminary data.</text>
</comment>
<dbReference type="EMBL" id="NHMK01000025">
    <property type="protein sequence ID" value="OWL94334.1"/>
    <property type="molecule type" value="Genomic_DNA"/>
</dbReference>